<keyword evidence="4" id="KW-1185">Reference proteome</keyword>
<keyword evidence="1" id="KW-0479">Metal-binding</keyword>
<dbReference type="SMART" id="SM00343">
    <property type="entry name" value="ZnF_C2HC"/>
    <property type="match status" value="1"/>
</dbReference>
<keyword evidence="1" id="KW-0863">Zinc-finger</keyword>
<dbReference type="Pfam" id="PF00098">
    <property type="entry name" value="zf-CCHC"/>
    <property type="match status" value="1"/>
</dbReference>
<dbReference type="Gene3D" id="4.10.60.10">
    <property type="entry name" value="Zinc finger, CCHC-type"/>
    <property type="match status" value="1"/>
</dbReference>
<dbReference type="EMBL" id="CM012445">
    <property type="protein sequence ID" value="RVE68126.1"/>
    <property type="molecule type" value="Genomic_DNA"/>
</dbReference>
<evidence type="ECO:0000313" key="4">
    <source>
        <dbReference type="Proteomes" id="UP000283210"/>
    </source>
</evidence>
<dbReference type="InterPro" id="IPR001878">
    <property type="entry name" value="Znf_CCHC"/>
</dbReference>
<evidence type="ECO:0000259" key="2">
    <source>
        <dbReference type="PROSITE" id="PS50158"/>
    </source>
</evidence>
<feature type="domain" description="CCHC-type" evidence="2">
    <location>
        <begin position="230"/>
        <end position="245"/>
    </location>
</feature>
<dbReference type="PROSITE" id="PS50158">
    <property type="entry name" value="ZF_CCHC"/>
    <property type="match status" value="1"/>
</dbReference>
<dbReference type="PANTHER" id="PTHR47481:SF14">
    <property type="entry name" value="RETROTRANSPOSON COPIA-LIKE N-TERMINAL DOMAIN-CONTAINING PROTEIN"/>
    <property type="match status" value="1"/>
</dbReference>
<proteinExistence type="predicted"/>
<evidence type="ECO:0000313" key="3">
    <source>
        <dbReference type="EMBL" id="RVE68126.1"/>
    </source>
</evidence>
<dbReference type="GO" id="GO:0008270">
    <property type="term" value="F:zinc ion binding"/>
    <property type="evidence" value="ECO:0007669"/>
    <property type="project" value="UniProtKB-KW"/>
</dbReference>
<name>A0A437CZS6_ORYJA</name>
<dbReference type="Proteomes" id="UP000283210">
    <property type="component" value="Chromosome 9"/>
</dbReference>
<dbReference type="PANTHER" id="PTHR47481">
    <property type="match status" value="1"/>
</dbReference>
<dbReference type="SUPFAM" id="SSF57756">
    <property type="entry name" value="Retrovirus zinc finger-like domains"/>
    <property type="match status" value="1"/>
</dbReference>
<gene>
    <name evidence="3" type="ORF">OJAV_G00088600</name>
</gene>
<dbReference type="Pfam" id="PF14223">
    <property type="entry name" value="Retrotran_gag_2"/>
    <property type="match status" value="1"/>
</dbReference>
<dbReference type="AlphaFoldDB" id="A0A437CZS6"/>
<reference evidence="3 4" key="1">
    <citation type="submission" date="2018-11" db="EMBL/GenBank/DDBJ databases">
        <authorList>
            <person name="Lopez-Roques C."/>
            <person name="Donnadieu C."/>
            <person name="Bouchez O."/>
            <person name="Klopp C."/>
            <person name="Cabau C."/>
            <person name="Zahm M."/>
        </authorList>
    </citation>
    <scope>NUCLEOTIDE SEQUENCE [LARGE SCALE GENOMIC DNA]</scope>
    <source>
        <strain evidence="3">RS831</strain>
        <tissue evidence="3">Whole body</tissue>
    </source>
</reference>
<evidence type="ECO:0000256" key="1">
    <source>
        <dbReference type="PROSITE-ProRule" id="PRU00047"/>
    </source>
</evidence>
<dbReference type="InterPro" id="IPR036875">
    <property type="entry name" value="Znf_CCHC_sf"/>
</dbReference>
<dbReference type="InterPro" id="IPR054722">
    <property type="entry name" value="PolX-like_BBD"/>
</dbReference>
<reference evidence="3 4" key="2">
    <citation type="submission" date="2019-01" db="EMBL/GenBank/DDBJ databases">
        <title>A chromosome length genome reference of the Java medaka (oryzias javanicus).</title>
        <authorList>
            <person name="Herpin A."/>
            <person name="Takehana Y."/>
            <person name="Naruse K."/>
            <person name="Ansai S."/>
            <person name="Kawaguchi M."/>
        </authorList>
    </citation>
    <scope>NUCLEOTIDE SEQUENCE [LARGE SCALE GENOMIC DNA]</scope>
    <source>
        <strain evidence="3">RS831</strain>
        <tissue evidence="3">Whole body</tissue>
    </source>
</reference>
<sequence>MANRLAGVQTAQLVFDGSEEKYELWETRFLGYLHSLKLKETILTEPVTEEQLAADRSKNADCYAELIRLIDDKSLSLIRHEAADKGREALKILRDHYSGKSKPRIINLYTALTRLKMAEHECVTDYMIRAENTITALRDAGENMSDGLLIAMILGGLPDSFKPLAVHVTQNEDTVTFTDFKRRLRVYEEAEKMSKTESTDNVMKTYVKQEQMKNKARIHYRKEEEDEMTCYKCGKRGHIARRCQQKVWCNFCKNNTHKETICKKKGRQDGVRKVTEDMSGSTDHFFKAKAETPASKVKMKGIMVDAGATSHIVNDIRKFTDFDESFNAERHTVELADGTKVNGTAQRRGTAMIRLVDCDGQQHRAYLRDALFMPTYPHDIFSVARAANEGTTITFKKGESHLITKNRCRRDRAILCGKTPGDSSKKESNSNQRNRLIFRIMTLNVMTIS</sequence>
<dbReference type="GO" id="GO:0003676">
    <property type="term" value="F:nucleic acid binding"/>
    <property type="evidence" value="ECO:0007669"/>
    <property type="project" value="InterPro"/>
</dbReference>
<dbReference type="Pfam" id="PF22936">
    <property type="entry name" value="Pol_BBD"/>
    <property type="match status" value="1"/>
</dbReference>
<dbReference type="OrthoDB" id="8938935at2759"/>
<protein>
    <recommendedName>
        <fullName evidence="2">CCHC-type domain-containing protein</fullName>
    </recommendedName>
</protein>
<organism evidence="3 4">
    <name type="scientific">Oryzias javanicus</name>
    <name type="common">Javanese ricefish</name>
    <name type="synonym">Aplocheilus javanicus</name>
    <dbReference type="NCBI Taxonomy" id="123683"/>
    <lineage>
        <taxon>Eukaryota</taxon>
        <taxon>Metazoa</taxon>
        <taxon>Chordata</taxon>
        <taxon>Craniata</taxon>
        <taxon>Vertebrata</taxon>
        <taxon>Euteleostomi</taxon>
        <taxon>Actinopterygii</taxon>
        <taxon>Neopterygii</taxon>
        <taxon>Teleostei</taxon>
        <taxon>Neoteleostei</taxon>
        <taxon>Acanthomorphata</taxon>
        <taxon>Ovalentaria</taxon>
        <taxon>Atherinomorphae</taxon>
        <taxon>Beloniformes</taxon>
        <taxon>Adrianichthyidae</taxon>
        <taxon>Oryziinae</taxon>
        <taxon>Oryzias</taxon>
    </lineage>
</organism>
<accession>A0A437CZS6</accession>
<keyword evidence="1" id="KW-0862">Zinc</keyword>